<reference evidence="9 10" key="1">
    <citation type="submission" date="2024-10" db="EMBL/GenBank/DDBJ databases">
        <title>Updated reference genomes for cyclostephanoid diatoms.</title>
        <authorList>
            <person name="Roberts W.R."/>
            <person name="Alverson A.J."/>
        </authorList>
    </citation>
    <scope>NUCLEOTIDE SEQUENCE [LARGE SCALE GENOMIC DNA]</scope>
    <source>
        <strain evidence="9 10">AJA232-27</strain>
    </source>
</reference>
<feature type="region of interest" description="Disordered" evidence="6">
    <location>
        <begin position="643"/>
        <end position="688"/>
    </location>
</feature>
<name>A0ABD3MPL3_9STRA</name>
<evidence type="ECO:0000256" key="6">
    <source>
        <dbReference type="SAM" id="MobiDB-lite"/>
    </source>
</evidence>
<accession>A0ABD3MPL3</accession>
<feature type="region of interest" description="Disordered" evidence="6">
    <location>
        <begin position="321"/>
        <end position="420"/>
    </location>
</feature>
<evidence type="ECO:0000256" key="2">
    <source>
        <dbReference type="ARBA" id="ARBA00022692"/>
    </source>
</evidence>
<feature type="compositionally biased region" description="Polar residues" evidence="6">
    <location>
        <begin position="263"/>
        <end position="274"/>
    </location>
</feature>
<dbReference type="GO" id="GO:0016020">
    <property type="term" value="C:membrane"/>
    <property type="evidence" value="ECO:0007669"/>
    <property type="project" value="UniProtKB-SubCell"/>
</dbReference>
<protein>
    <recommendedName>
        <fullName evidence="8">Ion transport domain-containing protein</fullName>
    </recommendedName>
</protein>
<feature type="transmembrane region" description="Helical" evidence="7">
    <location>
        <begin position="873"/>
        <end position="892"/>
    </location>
</feature>
<dbReference type="PANTHER" id="PTHR10582:SF2">
    <property type="entry name" value="INACTIVE"/>
    <property type="match status" value="1"/>
</dbReference>
<proteinExistence type="predicted"/>
<feature type="transmembrane region" description="Helical" evidence="7">
    <location>
        <begin position="1177"/>
        <end position="1202"/>
    </location>
</feature>
<evidence type="ECO:0000313" key="9">
    <source>
        <dbReference type="EMBL" id="KAL3765407.1"/>
    </source>
</evidence>
<feature type="transmembrane region" description="Helical" evidence="7">
    <location>
        <begin position="924"/>
        <end position="942"/>
    </location>
</feature>
<evidence type="ECO:0000256" key="1">
    <source>
        <dbReference type="ARBA" id="ARBA00004141"/>
    </source>
</evidence>
<keyword evidence="4 7" id="KW-1133">Transmembrane helix</keyword>
<dbReference type="InterPro" id="IPR024862">
    <property type="entry name" value="TRPV"/>
</dbReference>
<feature type="domain" description="Ion transport" evidence="8">
    <location>
        <begin position="899"/>
        <end position="1130"/>
    </location>
</feature>
<feature type="compositionally biased region" description="Acidic residues" evidence="6">
    <location>
        <begin position="482"/>
        <end position="498"/>
    </location>
</feature>
<evidence type="ECO:0000256" key="5">
    <source>
        <dbReference type="ARBA" id="ARBA00023136"/>
    </source>
</evidence>
<evidence type="ECO:0000256" key="4">
    <source>
        <dbReference type="ARBA" id="ARBA00022989"/>
    </source>
</evidence>
<keyword evidence="5 7" id="KW-0472">Membrane</keyword>
<feature type="region of interest" description="Disordered" evidence="6">
    <location>
        <begin position="471"/>
        <end position="499"/>
    </location>
</feature>
<feature type="region of interest" description="Disordered" evidence="6">
    <location>
        <begin position="254"/>
        <end position="288"/>
    </location>
</feature>
<evidence type="ECO:0000313" key="10">
    <source>
        <dbReference type="Proteomes" id="UP001530293"/>
    </source>
</evidence>
<feature type="transmembrane region" description="Helical" evidence="7">
    <location>
        <begin position="833"/>
        <end position="852"/>
    </location>
</feature>
<organism evidence="9 10">
    <name type="scientific">Discostella pseudostelligera</name>
    <dbReference type="NCBI Taxonomy" id="259834"/>
    <lineage>
        <taxon>Eukaryota</taxon>
        <taxon>Sar</taxon>
        <taxon>Stramenopiles</taxon>
        <taxon>Ochrophyta</taxon>
        <taxon>Bacillariophyta</taxon>
        <taxon>Coscinodiscophyceae</taxon>
        <taxon>Thalassiosirophycidae</taxon>
        <taxon>Stephanodiscales</taxon>
        <taxon>Stephanodiscaceae</taxon>
        <taxon>Discostella</taxon>
    </lineage>
</organism>
<dbReference type="Proteomes" id="UP001530293">
    <property type="component" value="Unassembled WGS sequence"/>
</dbReference>
<feature type="transmembrane region" description="Helical" evidence="7">
    <location>
        <begin position="1025"/>
        <end position="1047"/>
    </location>
</feature>
<feature type="region of interest" description="Disordered" evidence="6">
    <location>
        <begin position="1"/>
        <end position="30"/>
    </location>
</feature>
<feature type="transmembrane region" description="Helical" evidence="7">
    <location>
        <begin position="985"/>
        <end position="1013"/>
    </location>
</feature>
<evidence type="ECO:0000256" key="3">
    <source>
        <dbReference type="ARBA" id="ARBA00022737"/>
    </source>
</evidence>
<feature type="transmembrane region" description="Helical" evidence="7">
    <location>
        <begin position="954"/>
        <end position="973"/>
    </location>
</feature>
<gene>
    <name evidence="9" type="ORF">ACHAWU_002325</name>
</gene>
<comment type="subcellular location">
    <subcellularLocation>
        <location evidence="1">Membrane</location>
        <topology evidence="1">Multi-pass membrane protein</topology>
    </subcellularLocation>
</comment>
<feature type="compositionally biased region" description="Low complexity" evidence="6">
    <location>
        <begin position="651"/>
        <end position="670"/>
    </location>
</feature>
<dbReference type="PANTHER" id="PTHR10582">
    <property type="entry name" value="TRANSIENT RECEPTOR POTENTIAL ION CHANNEL PROTEIN"/>
    <property type="match status" value="1"/>
</dbReference>
<dbReference type="Pfam" id="PF00520">
    <property type="entry name" value="Ion_trans"/>
    <property type="match status" value="1"/>
</dbReference>
<keyword evidence="2 7" id="KW-0812">Transmembrane</keyword>
<dbReference type="InterPro" id="IPR005821">
    <property type="entry name" value="Ion_trans_dom"/>
</dbReference>
<feature type="transmembrane region" description="Helical" evidence="7">
    <location>
        <begin position="1214"/>
        <end position="1238"/>
    </location>
</feature>
<evidence type="ECO:0000259" key="8">
    <source>
        <dbReference type="Pfam" id="PF00520"/>
    </source>
</evidence>
<evidence type="ECO:0000256" key="7">
    <source>
        <dbReference type="SAM" id="Phobius"/>
    </source>
</evidence>
<sequence length="1305" mass="144918">MIVHPQSPRLLRRQRRRQQQRQRRQQTTMPLDVTLSIGDVCFRLVAAKQLQLQQEQHSSPPLAMERVGIGCSSSTDEQQLHDSTILPCSSPQPPSVPPSPITRHIVGRVRAMKYEIESRRQLLLLQQQQQGAGGVDDFTVTGGGGIRRHSSASQHQNYRSPVSFFSPNCDDDNYVDDDETTENDEDLIVIGNSMMDNNNDGNVGDYYSVNLRSFTGTLRVYSRSQLSRDFNDMSSSSNPIIAFANANSTATTRSTATIPTTSKSMAVTDTSSSTLNDGHVDEDDNDDNNIEIVLDQNRGILTTDKGTDTDATILLDGRDAELSEELESSSSRRRRSVRFSLPPSSNDDNILRVSEKDDEDVLLPPPPVTQTSSSSSPTPAPPCSTTGISPQPPKKSRMSFLHSPPLFSYASPPRNPAAKAKNIARETSTLLARSSKHVLRQVTLAGKDAYDALNVEDRIGMASSSLRYSISSSAKTRRSSLDDNDNDDEIDDDEDDANGTELHHACASHSLSRIRTLLLGGDGDSTGGGAIDDLRKCDRKGRLPLHIFVNNRNLIESDPKGCEDVVLAMIDCMGGPGVSVHNSDALSSCGLIPFVYILRLWVDRLHRGATMTTTPTFITPLGGGRESNLDDKPLAALDASAQTLDDGNAKSSSSSSVPLEKASSSSSTSPSRRRVTYRSLLPSSSSANDTTLSKMQLIPTSVAISVHERWAVRLLSRLIDEHVETTREAILTNVASVPLFLKSVLLIDDTEAMTEVLNSSLVRHAVVDKRSINVWLCAMLTNTKEVKVRAVTFLKLLSRLTLTDLAASSQSPDRFSAKEMERFTTLQEETFNAVYVMPGFVPAVLELGGLTIENISTTSVMRYITDRTIRKESVFFVLILDFFYSLFLLMGYRLNVEFILFYQDVNGPEYYNEHTYISTSIRGIAGYFFIKEALTLLSLYMTSPKLAKRYCTSVFNIIDFASVAMLLLTEGALTTNPNLIDNEGFAASLTVILLWLKLMGAFKILNSAFALFLTAVDEVMKKVKWFLLFLFMITFMFSDAARTIVAARGDCRGRIDMDLYLMDEFCSDNLFSIIIRMYSVVVGDVNLQDFQSSSAMVAIFVLFTFFSIIIILNILIAIIIDSYQGSKKRSNQIFNRARIEYAAHLVARKQFLTPKERPDFNVATYAPLWMRQLLRSIFVLVVAGALLTAEYGFYGAIVFLTYEKRDDYSMIRSVVIVYVIVGAIFNFYIISVATIALFSPYAQRDKSMKLIKLVVWCLEESVKMFHGFLGFNADRTVDPIQQRIDMSEEYLKTVSKSASTPALKP</sequence>
<comment type="caution">
    <text evidence="9">The sequence shown here is derived from an EMBL/GenBank/DDBJ whole genome shotgun (WGS) entry which is preliminary data.</text>
</comment>
<keyword evidence="10" id="KW-1185">Reference proteome</keyword>
<keyword evidence="3" id="KW-0677">Repeat</keyword>
<dbReference type="EMBL" id="JALLBG020000096">
    <property type="protein sequence ID" value="KAL3765407.1"/>
    <property type="molecule type" value="Genomic_DNA"/>
</dbReference>
<feature type="transmembrane region" description="Helical" evidence="7">
    <location>
        <begin position="1095"/>
        <end position="1120"/>
    </location>
</feature>
<feature type="compositionally biased region" description="Basic residues" evidence="6">
    <location>
        <begin position="10"/>
        <end position="24"/>
    </location>
</feature>